<feature type="compositionally biased region" description="Polar residues" evidence="1">
    <location>
        <begin position="406"/>
        <end position="418"/>
    </location>
</feature>
<organism evidence="2 3">
    <name type="scientific">Agrocybe pediades</name>
    <dbReference type="NCBI Taxonomy" id="84607"/>
    <lineage>
        <taxon>Eukaryota</taxon>
        <taxon>Fungi</taxon>
        <taxon>Dikarya</taxon>
        <taxon>Basidiomycota</taxon>
        <taxon>Agaricomycotina</taxon>
        <taxon>Agaricomycetes</taxon>
        <taxon>Agaricomycetidae</taxon>
        <taxon>Agaricales</taxon>
        <taxon>Agaricineae</taxon>
        <taxon>Strophariaceae</taxon>
        <taxon>Agrocybe</taxon>
    </lineage>
</organism>
<name>A0A8H4VJU3_9AGAR</name>
<feature type="compositionally biased region" description="Low complexity" evidence="1">
    <location>
        <begin position="121"/>
        <end position="131"/>
    </location>
</feature>
<dbReference type="Proteomes" id="UP000521872">
    <property type="component" value="Unassembled WGS sequence"/>
</dbReference>
<keyword evidence="3" id="KW-1185">Reference proteome</keyword>
<dbReference type="AlphaFoldDB" id="A0A8H4VJU3"/>
<feature type="compositionally biased region" description="Basic and acidic residues" evidence="1">
    <location>
        <begin position="764"/>
        <end position="773"/>
    </location>
</feature>
<sequence length="790" mass="85604">MPEIKDAGHRRRHSLAGSFSQIPFVLYFTPRPQLSKGMIVRGTGRSKSCSKDGKHRQSSIGSSSSGSSSDLSWHMVSMCDEGESQVMIAPQDDSVQAGGRRNGHGPGFHGNNVLKKRRRASQSSSLESGSSSLLIPTSLEAMSASRPRFAHPASYAGAQTRAQTRSQIPSHPPVAMTQSLFSTTSVSTRSLAAKQDSLWLNRKATPPSPSNKKPFPTLPPPPKIFEKTSSSSSTLAASFEDSVSSSSTTTLTRFPSHYDFTSSSFPTSVEDRGRPTNCVPSISASSSSSSSFSCSEGAQHQPIHSNHKRSASIATSMSMYSQMSYPRHLKLPWDPIDGESESGDVEDWLVVKDRDVHSVSGFGFCLDGGQEAKELVESGSGKKSMRGTTRLGRANSRSRRDARSPHLSQSNSRCTSPSPYLEVPTPSHTARHRRPRKGSQRHRRKRSTDTAFTNSTFATFSSVTTASTATSTWRREIAEVKEDMKSFLDMSVGALVGDEGKGEGKEESVWFELEVPSDSERSLTPGGGTESLRAKSKVKKSCSNVKATSSAGDGTSQPPSFLQFQSLSDRYSRVLPSPSPVPTLSYVVFEDEEEERRARYPPHPATMFSGDSTSTSADHQVSAIITTPNSSSCSDQHDLNNLQLDYDYNFAVDVLVHVPESLVDPSFRSAPHPIGIAAEKGHTRRASISASVRLKLAAKDVNALVHGGTKAAFVDMRHSGAKKVGKRPKLTRTKWSFGGSQGSKAGPGSTQNGVVRSVPLSLDRQTEGEDYRRKEKKSLVVQVTNFFSRV</sequence>
<feature type="region of interest" description="Disordered" evidence="1">
    <location>
        <begin position="94"/>
        <end position="131"/>
    </location>
</feature>
<feature type="region of interest" description="Disordered" evidence="1">
    <location>
        <begin position="290"/>
        <end position="311"/>
    </location>
</feature>
<feature type="region of interest" description="Disordered" evidence="1">
    <location>
        <begin position="723"/>
        <end position="775"/>
    </location>
</feature>
<feature type="region of interest" description="Disordered" evidence="1">
    <location>
        <begin position="516"/>
        <end position="539"/>
    </location>
</feature>
<evidence type="ECO:0000313" key="2">
    <source>
        <dbReference type="EMBL" id="KAF4610529.1"/>
    </source>
</evidence>
<gene>
    <name evidence="2" type="ORF">D9613_006512</name>
</gene>
<feature type="compositionally biased region" description="Basic residues" evidence="1">
    <location>
        <begin position="429"/>
        <end position="446"/>
    </location>
</feature>
<feature type="region of interest" description="Disordered" evidence="1">
    <location>
        <begin position="375"/>
        <end position="452"/>
    </location>
</feature>
<feature type="region of interest" description="Disordered" evidence="1">
    <location>
        <begin position="39"/>
        <end position="72"/>
    </location>
</feature>
<evidence type="ECO:0000256" key="1">
    <source>
        <dbReference type="SAM" id="MobiDB-lite"/>
    </source>
</evidence>
<feature type="compositionally biased region" description="Basic residues" evidence="1">
    <location>
        <begin position="723"/>
        <end position="732"/>
    </location>
</feature>
<feature type="region of interest" description="Disordered" evidence="1">
    <location>
        <begin position="197"/>
        <end position="229"/>
    </location>
</feature>
<evidence type="ECO:0000313" key="3">
    <source>
        <dbReference type="Proteomes" id="UP000521872"/>
    </source>
</evidence>
<protein>
    <submittedName>
        <fullName evidence="2">Uncharacterized protein</fullName>
    </submittedName>
</protein>
<dbReference type="EMBL" id="JAACJL010000058">
    <property type="protein sequence ID" value="KAF4610529.1"/>
    <property type="molecule type" value="Genomic_DNA"/>
</dbReference>
<feature type="compositionally biased region" description="Low complexity" evidence="1">
    <location>
        <begin position="58"/>
        <end position="69"/>
    </location>
</feature>
<comment type="caution">
    <text evidence="2">The sequence shown here is derived from an EMBL/GenBank/DDBJ whole genome shotgun (WGS) entry which is preliminary data.</text>
</comment>
<proteinExistence type="predicted"/>
<accession>A0A8H4VJU3</accession>
<reference evidence="2 3" key="1">
    <citation type="submission" date="2019-12" db="EMBL/GenBank/DDBJ databases">
        <authorList>
            <person name="Floudas D."/>
            <person name="Bentzer J."/>
            <person name="Ahren D."/>
            <person name="Johansson T."/>
            <person name="Persson P."/>
            <person name="Tunlid A."/>
        </authorList>
    </citation>
    <scope>NUCLEOTIDE SEQUENCE [LARGE SCALE GENOMIC DNA]</scope>
    <source>
        <strain evidence="2 3">CBS 102.39</strain>
    </source>
</reference>